<evidence type="ECO:0000313" key="2">
    <source>
        <dbReference type="EMBL" id="MFA9459513.1"/>
    </source>
</evidence>
<reference evidence="2 3" key="1">
    <citation type="submission" date="2024-08" db="EMBL/GenBank/DDBJ databases">
        <title>Whole-genome sequencing of halo(alkali)philic microorganisms from hypersaline lakes.</title>
        <authorList>
            <person name="Sorokin D.Y."/>
            <person name="Merkel A.Y."/>
            <person name="Messina E."/>
            <person name="Yakimov M."/>
        </authorList>
    </citation>
    <scope>NUCLEOTIDE SEQUENCE [LARGE SCALE GENOMIC DNA]</scope>
    <source>
        <strain evidence="2 3">Cl-TMA</strain>
    </source>
</reference>
<gene>
    <name evidence="2" type="ORF">ACERLL_01565</name>
</gene>
<dbReference type="InterPro" id="IPR050180">
    <property type="entry name" value="RNR_Ribonuclease"/>
</dbReference>
<dbReference type="Pfam" id="PF18614">
    <property type="entry name" value="RNase_II_C_S1"/>
    <property type="match status" value="1"/>
</dbReference>
<dbReference type="Proteomes" id="UP001575181">
    <property type="component" value="Unassembled WGS sequence"/>
</dbReference>
<comment type="caution">
    <text evidence="2">The sequence shown here is derived from an EMBL/GenBank/DDBJ whole genome shotgun (WGS) entry which is preliminary data.</text>
</comment>
<dbReference type="InterPro" id="IPR012340">
    <property type="entry name" value="NA-bd_OB-fold"/>
</dbReference>
<sequence length="621" mass="67488">MPSSPVETGNLVVYKQQPARVHAVEGDKLTLQLPDGGTKRVRPKDVLVLHPGPVADIRALDAGAGEMEEAWEALAGESLSLEDLAELAYGAFTPATAWSSWREVADGLLFEGEPDALVARERETVAAERERRETKAQAAAARKALLERLVAGAMAPGDEEDLAEVERLALGASRTSFILRELGREETPEEAHRLLLANGYWDELTNPHPVREGAPQASAEGEVPPLTEEARRDLTHLEAWAIDDAGNTDPDDALSLDGDRIWVHIADVAAVAPPDAPLDLEARERGATLYLPDGMRTMLPPPAVERLGLGLADTSPALSVGFRVAEDGGLTDIEVAPSWVRAARLSYQAAEERMAEEPFASLAEAAERFRQRRRADGAVEFQLPEVSVRLEDGEVVIRPIVELASRRLVTEAMIMAGHAVARFAQQEGLAIPFATQEAPQGKAEGEGLLRAYELRKLMRPSRVQLTPEPHSGLGLSAYAQATSPMRRYFDLVTHQQLRAHVGGGQPADQEALAQRVAGVGERVRRLRRAERLSNQHFKLVHLQRYGAWQGQGVVVERNGPKGRVLVPELALETSVTLPKTTEPGAVVTLQLLGVELPTLEPRFRAEEDEVAGLRSDLQAGA</sequence>
<dbReference type="PANTHER" id="PTHR23355:SF42">
    <property type="entry name" value="RIBONUCLEASE II, CHLOROPLASTIC_MITOCHONDRIAL"/>
    <property type="match status" value="1"/>
</dbReference>
<dbReference type="RefSeq" id="WP_373654298.1">
    <property type="nucleotide sequence ID" value="NZ_JBGUAW010000001.1"/>
</dbReference>
<dbReference type="Gene3D" id="1.10.10.10">
    <property type="entry name" value="Winged helix-like DNA-binding domain superfamily/Winged helix DNA-binding domain"/>
    <property type="match status" value="1"/>
</dbReference>
<name>A0ABV4TQK9_9GAMM</name>
<evidence type="ECO:0000313" key="3">
    <source>
        <dbReference type="Proteomes" id="UP001575181"/>
    </source>
</evidence>
<dbReference type="Gene3D" id="2.40.50.140">
    <property type="entry name" value="Nucleic acid-binding proteins"/>
    <property type="match status" value="1"/>
</dbReference>
<evidence type="ECO:0000259" key="1">
    <source>
        <dbReference type="SMART" id="SM00955"/>
    </source>
</evidence>
<dbReference type="PANTHER" id="PTHR23355">
    <property type="entry name" value="RIBONUCLEASE"/>
    <property type="match status" value="1"/>
</dbReference>
<dbReference type="SUPFAM" id="SSF50249">
    <property type="entry name" value="Nucleic acid-binding proteins"/>
    <property type="match status" value="2"/>
</dbReference>
<dbReference type="InterPro" id="IPR036388">
    <property type="entry name" value="WH-like_DNA-bd_sf"/>
</dbReference>
<accession>A0ABV4TQK9</accession>
<feature type="domain" description="RNB" evidence="1">
    <location>
        <begin position="231"/>
        <end position="503"/>
    </location>
</feature>
<organism evidence="2 3">
    <name type="scientific">Thiohalorhabdus methylotrophus</name>
    <dbReference type="NCBI Taxonomy" id="3242694"/>
    <lineage>
        <taxon>Bacteria</taxon>
        <taxon>Pseudomonadati</taxon>
        <taxon>Pseudomonadota</taxon>
        <taxon>Gammaproteobacteria</taxon>
        <taxon>Thiohalorhabdales</taxon>
        <taxon>Thiohalorhabdaceae</taxon>
        <taxon>Thiohalorhabdus</taxon>
    </lineage>
</organism>
<keyword evidence="3" id="KW-1185">Reference proteome</keyword>
<dbReference type="EMBL" id="JBGUAW010000001">
    <property type="protein sequence ID" value="MFA9459513.1"/>
    <property type="molecule type" value="Genomic_DNA"/>
</dbReference>
<dbReference type="InterPro" id="IPR056404">
    <property type="entry name" value="HTH_RNase_II"/>
</dbReference>
<dbReference type="InterPro" id="IPR001900">
    <property type="entry name" value="RNase_II/R"/>
</dbReference>
<dbReference type="Pfam" id="PF00773">
    <property type="entry name" value="RNB"/>
    <property type="match status" value="2"/>
</dbReference>
<protein>
    <submittedName>
        <fullName evidence="2">RNB domain-containing ribonuclease</fullName>
    </submittedName>
</protein>
<dbReference type="Pfam" id="PF23161">
    <property type="entry name" value="HTH_RNase_II"/>
    <property type="match status" value="1"/>
</dbReference>
<dbReference type="InterPro" id="IPR040596">
    <property type="entry name" value="RNase_II_C_S1"/>
</dbReference>
<dbReference type="SMART" id="SM00955">
    <property type="entry name" value="RNB"/>
    <property type="match status" value="1"/>
</dbReference>
<proteinExistence type="predicted"/>